<organism evidence="1 2">
    <name type="scientific">Handelsmanbacteria sp. (strain RIFCSPLOWO2_12_FULL_64_10)</name>
    <dbReference type="NCBI Taxonomy" id="1817868"/>
    <lineage>
        <taxon>Bacteria</taxon>
        <taxon>Candidatus Handelsmaniibacteriota</taxon>
    </lineage>
</organism>
<gene>
    <name evidence="1" type="ORF">A3F84_16150</name>
</gene>
<sequence>MPVLELTDEQVIDLIKQLSQERKRTALLKLAEEAYAQREARLEYAQAQLRRLCAERGKDWDTMTEDEREAFMDDLVHEGRRCAG</sequence>
<accession>A0A1F6CL68</accession>
<name>A0A1F6CL68_HANXR</name>
<reference evidence="1 2" key="1">
    <citation type="journal article" date="2016" name="Nat. Commun.">
        <title>Thousands of microbial genomes shed light on interconnected biogeochemical processes in an aquifer system.</title>
        <authorList>
            <person name="Anantharaman K."/>
            <person name="Brown C.T."/>
            <person name="Hug L.A."/>
            <person name="Sharon I."/>
            <person name="Castelle C.J."/>
            <person name="Probst A.J."/>
            <person name="Thomas B.C."/>
            <person name="Singh A."/>
            <person name="Wilkins M.J."/>
            <person name="Karaoz U."/>
            <person name="Brodie E.L."/>
            <person name="Williams K.H."/>
            <person name="Hubbard S.S."/>
            <person name="Banfield J.F."/>
        </authorList>
    </citation>
    <scope>NUCLEOTIDE SEQUENCE [LARGE SCALE GENOMIC DNA]</scope>
    <source>
        <strain evidence="2">RIFCSPLOWO2_12_FULL_64_10</strain>
    </source>
</reference>
<evidence type="ECO:0000313" key="1">
    <source>
        <dbReference type="EMBL" id="OGG49721.1"/>
    </source>
</evidence>
<comment type="caution">
    <text evidence="1">The sequence shown here is derived from an EMBL/GenBank/DDBJ whole genome shotgun (WGS) entry which is preliminary data.</text>
</comment>
<evidence type="ECO:0000313" key="2">
    <source>
        <dbReference type="Proteomes" id="UP000178606"/>
    </source>
</evidence>
<dbReference type="Proteomes" id="UP000178606">
    <property type="component" value="Unassembled WGS sequence"/>
</dbReference>
<proteinExistence type="predicted"/>
<dbReference type="AlphaFoldDB" id="A0A1F6CL68"/>
<protein>
    <submittedName>
        <fullName evidence="1">Uncharacterized protein</fullName>
    </submittedName>
</protein>
<dbReference type="EMBL" id="MFKF01000227">
    <property type="protein sequence ID" value="OGG49721.1"/>
    <property type="molecule type" value="Genomic_DNA"/>
</dbReference>